<accession>A0A6J4HLD4</accession>
<sequence>WLWYHGWWKDLGQDIRNLHQEQPCCHASYSSDLMCST</sequence>
<name>A0A6J4HLD4_9CHLR</name>
<protein>
    <submittedName>
        <fullName evidence="1">Uncharacterized protein</fullName>
    </submittedName>
</protein>
<evidence type="ECO:0000313" key="1">
    <source>
        <dbReference type="EMBL" id="CAA9225858.1"/>
    </source>
</evidence>
<feature type="non-terminal residue" evidence="1">
    <location>
        <position position="37"/>
    </location>
</feature>
<reference evidence="1" key="1">
    <citation type="submission" date="2020-02" db="EMBL/GenBank/DDBJ databases">
        <authorList>
            <person name="Meier V. D."/>
        </authorList>
    </citation>
    <scope>NUCLEOTIDE SEQUENCE</scope>
    <source>
        <strain evidence="1">AVDCRST_MAG26</strain>
    </source>
</reference>
<dbReference type="AlphaFoldDB" id="A0A6J4HLD4"/>
<proteinExistence type="predicted"/>
<feature type="non-terminal residue" evidence="1">
    <location>
        <position position="1"/>
    </location>
</feature>
<gene>
    <name evidence="1" type="ORF">AVDCRST_MAG26-751</name>
</gene>
<dbReference type="EMBL" id="CADCTK010000178">
    <property type="protein sequence ID" value="CAA9225858.1"/>
    <property type="molecule type" value="Genomic_DNA"/>
</dbReference>
<organism evidence="1">
    <name type="scientific">uncultured Chloroflexia bacterium</name>
    <dbReference type="NCBI Taxonomy" id="1672391"/>
    <lineage>
        <taxon>Bacteria</taxon>
        <taxon>Bacillati</taxon>
        <taxon>Chloroflexota</taxon>
        <taxon>Chloroflexia</taxon>
        <taxon>environmental samples</taxon>
    </lineage>
</organism>